<reference evidence="1 2" key="1">
    <citation type="submission" date="2019-05" db="EMBL/GenBank/DDBJ databases">
        <authorList>
            <person name="Pope W.H."/>
            <person name="Garlena R.A."/>
            <person name="Russell D.A."/>
            <person name="Jacobs-Sera D."/>
            <person name="Hatfull G.F."/>
        </authorList>
    </citation>
    <scope>NUCLEOTIDE SEQUENCE [LARGE SCALE GENOMIC DNA]</scope>
</reference>
<dbReference type="EMBL" id="MK937592">
    <property type="protein sequence ID" value="QDH91835.1"/>
    <property type="molecule type" value="Genomic_DNA"/>
</dbReference>
<dbReference type="Proteomes" id="UP000316777">
    <property type="component" value="Segment"/>
</dbReference>
<sequence>MMIVSPPSVATVRRTEFAVNLPGLGMVSAQAAVTTDPEDPSVWTDRAVASIRRADYAERLGKLGLDSLAATLVVMSREVTTTYTDPTVVQEDAP</sequence>
<dbReference type="GeneID" id="64767081"/>
<evidence type="ECO:0000313" key="2">
    <source>
        <dbReference type="Proteomes" id="UP000316777"/>
    </source>
</evidence>
<proteinExistence type="predicted"/>
<keyword evidence="2" id="KW-1185">Reference proteome</keyword>
<protein>
    <submittedName>
        <fullName evidence="1">Uncharacterized protein</fullName>
    </submittedName>
</protein>
<organism evidence="1 2">
    <name type="scientific">Mycobacterium phage Phrappuccino</name>
    <dbReference type="NCBI Taxonomy" id="2591223"/>
    <lineage>
        <taxon>Viruses</taxon>
        <taxon>Duplodnaviria</taxon>
        <taxon>Heunggongvirae</taxon>
        <taxon>Uroviricota</taxon>
        <taxon>Caudoviricetes</taxon>
        <taxon>Phrappuccinovirus</taxon>
        <taxon>Phrappuccinovirus phrappuccino</taxon>
        <taxon>Phreappuccinovirus Phrappuccino</taxon>
    </lineage>
</organism>
<evidence type="ECO:0000313" key="1">
    <source>
        <dbReference type="EMBL" id="QDH91835.1"/>
    </source>
</evidence>
<dbReference type="KEGG" id="vg:64767081"/>
<gene>
    <name evidence="1" type="primary">160</name>
    <name evidence="1" type="ORF">SEA_PHRAPPUCCINO_160</name>
</gene>
<dbReference type="RefSeq" id="YP_010059849.1">
    <property type="nucleotide sequence ID" value="NC_054727.1"/>
</dbReference>
<name>A0A514DE00_9CAUD</name>
<accession>A0A514DE00</accession>